<feature type="domain" description="ABC3 transporter permease C-terminal" evidence="7">
    <location>
        <begin position="1"/>
        <end position="70"/>
    </location>
</feature>
<dbReference type="Pfam" id="PF02687">
    <property type="entry name" value="FtsX"/>
    <property type="match status" value="1"/>
</dbReference>
<evidence type="ECO:0000256" key="4">
    <source>
        <dbReference type="ARBA" id="ARBA00022989"/>
    </source>
</evidence>
<reference evidence="8" key="1">
    <citation type="submission" date="2020-06" db="EMBL/GenBank/DDBJ databases">
        <title>Legume-microbial interactions unlock mineral nutrients during tropical forest succession.</title>
        <authorList>
            <person name="Epihov D.Z."/>
        </authorList>
    </citation>
    <scope>NUCLEOTIDE SEQUENCE [LARGE SCALE GENOMIC DNA]</scope>
    <source>
        <strain evidence="8">Pan2503</strain>
    </source>
</reference>
<evidence type="ECO:0000259" key="7">
    <source>
        <dbReference type="Pfam" id="PF02687"/>
    </source>
</evidence>
<evidence type="ECO:0000313" key="8">
    <source>
        <dbReference type="EMBL" id="MBA0088222.1"/>
    </source>
</evidence>
<keyword evidence="9" id="KW-1185">Reference proteome</keyword>
<sequence length="77" mass="8000">MVLRQSGTPVIAGVIAGLGLAAALTPLLSGMLFGVRPSDPLTYVFIAFVLGAVGLLACYVPARRATRVDPMIALRCE</sequence>
<evidence type="ECO:0000256" key="5">
    <source>
        <dbReference type="ARBA" id="ARBA00023136"/>
    </source>
</evidence>
<evidence type="ECO:0000256" key="6">
    <source>
        <dbReference type="SAM" id="Phobius"/>
    </source>
</evidence>
<dbReference type="InterPro" id="IPR003838">
    <property type="entry name" value="ABC3_permease_C"/>
</dbReference>
<name>A0A7V8NVI9_9BACT</name>
<keyword evidence="5 6" id="KW-0472">Membrane</keyword>
<comment type="subcellular location">
    <subcellularLocation>
        <location evidence="1">Cell membrane</location>
        <topology evidence="1">Multi-pass membrane protein</topology>
    </subcellularLocation>
</comment>
<accession>A0A7V8NVI9</accession>
<dbReference type="Proteomes" id="UP000567293">
    <property type="component" value="Unassembled WGS sequence"/>
</dbReference>
<dbReference type="AlphaFoldDB" id="A0A7V8NVI9"/>
<comment type="caution">
    <text evidence="8">The sequence shown here is derived from an EMBL/GenBank/DDBJ whole genome shotgun (WGS) entry which is preliminary data.</text>
</comment>
<feature type="transmembrane region" description="Helical" evidence="6">
    <location>
        <begin position="12"/>
        <end position="35"/>
    </location>
</feature>
<organism evidence="8 9">
    <name type="scientific">Candidatus Acidiferrum panamense</name>
    <dbReference type="NCBI Taxonomy" id="2741543"/>
    <lineage>
        <taxon>Bacteria</taxon>
        <taxon>Pseudomonadati</taxon>
        <taxon>Acidobacteriota</taxon>
        <taxon>Terriglobia</taxon>
        <taxon>Candidatus Acidiferrales</taxon>
        <taxon>Candidatus Acidiferrum</taxon>
    </lineage>
</organism>
<dbReference type="GO" id="GO:0005886">
    <property type="term" value="C:plasma membrane"/>
    <property type="evidence" value="ECO:0007669"/>
    <property type="project" value="UniProtKB-SubCell"/>
</dbReference>
<feature type="transmembrane region" description="Helical" evidence="6">
    <location>
        <begin position="41"/>
        <end position="62"/>
    </location>
</feature>
<evidence type="ECO:0000313" key="9">
    <source>
        <dbReference type="Proteomes" id="UP000567293"/>
    </source>
</evidence>
<keyword evidence="2" id="KW-1003">Cell membrane</keyword>
<keyword evidence="3 6" id="KW-0812">Transmembrane</keyword>
<evidence type="ECO:0000256" key="1">
    <source>
        <dbReference type="ARBA" id="ARBA00004651"/>
    </source>
</evidence>
<evidence type="ECO:0000256" key="3">
    <source>
        <dbReference type="ARBA" id="ARBA00022692"/>
    </source>
</evidence>
<protein>
    <recommendedName>
        <fullName evidence="7">ABC3 transporter permease C-terminal domain-containing protein</fullName>
    </recommendedName>
</protein>
<evidence type="ECO:0000256" key="2">
    <source>
        <dbReference type="ARBA" id="ARBA00022475"/>
    </source>
</evidence>
<keyword evidence="4 6" id="KW-1133">Transmembrane helix</keyword>
<gene>
    <name evidence="8" type="ORF">HRJ53_24820</name>
</gene>
<proteinExistence type="predicted"/>
<dbReference type="EMBL" id="JACDQQ010002396">
    <property type="protein sequence ID" value="MBA0088222.1"/>
    <property type="molecule type" value="Genomic_DNA"/>
</dbReference>